<dbReference type="PRINTS" id="PR00348">
    <property type="entry name" value="UBIQUITIN"/>
</dbReference>
<feature type="domain" description="Ubiquitin-like" evidence="4">
    <location>
        <begin position="201"/>
        <end position="277"/>
    </location>
</feature>
<feature type="domain" description="Ubiquitin-like" evidence="4">
    <location>
        <begin position="122"/>
        <end position="197"/>
    </location>
</feature>
<evidence type="ECO:0000313" key="7">
    <source>
        <dbReference type="Proteomes" id="UP000215914"/>
    </source>
</evidence>
<evidence type="ECO:0000259" key="4">
    <source>
        <dbReference type="PROSITE" id="PS50053"/>
    </source>
</evidence>
<dbReference type="GO" id="GO:0031386">
    <property type="term" value="F:protein tag activity"/>
    <property type="evidence" value="ECO:0000318"/>
    <property type="project" value="GO_Central"/>
</dbReference>
<feature type="domain" description="Ubiquitin-like" evidence="4">
    <location>
        <begin position="278"/>
        <end position="347"/>
    </location>
</feature>
<dbReference type="InterPro" id="IPR029071">
    <property type="entry name" value="Ubiquitin-like_domsf"/>
</dbReference>
<reference evidence="5" key="3">
    <citation type="submission" date="2020-06" db="EMBL/GenBank/DDBJ databases">
        <title>Helianthus annuus Genome sequencing and assembly Release 2.</title>
        <authorList>
            <person name="Gouzy J."/>
            <person name="Langlade N."/>
            <person name="Munos S."/>
        </authorList>
    </citation>
    <scope>NUCLEOTIDE SEQUENCE</scope>
    <source>
        <tissue evidence="5">Leaves</tissue>
    </source>
</reference>
<protein>
    <submittedName>
        <fullName evidence="6">Putative polyubiquitin-B</fullName>
    </submittedName>
    <submittedName>
        <fullName evidence="5">Ubiquitin domain-containing protein</fullName>
    </submittedName>
</protein>
<sequence length="347" mass="39623">MTDGYSLRKQTRHGDDRPGNRKSKNPIDDVHDYFYLKESNEGEIKVKTDTGDIISLKVKGLDTIGSVKLKIQAAIPFDHIPFDHQELIFNGKLLHNSNTLANLPIKKRSPTFTLMRKSEELMEIFVNTFTGKTISLWVKPTYTIHQVKSDIKRQEGIQWGEQVLIFNKMVLGDMGTIFDFHINRKSTLTLMRRSSGFTGPRQIFIKSLIGDQTVTQEVKPSDTIHGIKLKIQDKVDVPSDEQELIFNEMVLRNIDTLADCNINAESTLTLMRISAGSMHIFIKACYGDTITLKVKPSDTIRNVKSMIHDKERYPPHQQRLFYGGKQLEDSPTLADYHIPKESTLDFV</sequence>
<dbReference type="InterPro" id="IPR050158">
    <property type="entry name" value="Ubiquitin_ubiquitin-like"/>
</dbReference>
<dbReference type="Gramene" id="mRNA:HanXRQr2_Chr01g0038271">
    <property type="protein sequence ID" value="mRNA:HanXRQr2_Chr01g0038271"/>
    <property type="gene ID" value="HanXRQr2_Chr01g0038271"/>
</dbReference>
<proteinExistence type="predicted"/>
<evidence type="ECO:0000313" key="6">
    <source>
        <dbReference type="EMBL" id="OTG38083.1"/>
    </source>
</evidence>
<dbReference type="AlphaFoldDB" id="A0A251VSJ5"/>
<dbReference type="InParanoid" id="A0A251VSJ5"/>
<dbReference type="PROSITE" id="PS50053">
    <property type="entry name" value="UBIQUITIN_2"/>
    <property type="match status" value="4"/>
</dbReference>
<dbReference type="GO" id="GO:0016567">
    <property type="term" value="P:protein ubiquitination"/>
    <property type="evidence" value="ECO:0000318"/>
    <property type="project" value="GO_Central"/>
</dbReference>
<evidence type="ECO:0000256" key="1">
    <source>
        <dbReference type="ARBA" id="ARBA00022499"/>
    </source>
</evidence>
<keyword evidence="2" id="KW-0832">Ubl conjugation</keyword>
<dbReference type="GO" id="GO:0003729">
    <property type="term" value="F:mRNA binding"/>
    <property type="evidence" value="ECO:0007669"/>
    <property type="project" value="UniProtKB-ARBA"/>
</dbReference>
<dbReference type="EMBL" id="MNCJ02000316">
    <property type="protein sequence ID" value="KAF5823430.1"/>
    <property type="molecule type" value="Genomic_DNA"/>
</dbReference>
<dbReference type="SMART" id="SM00213">
    <property type="entry name" value="UBQ"/>
    <property type="match status" value="4"/>
</dbReference>
<organism evidence="6 7">
    <name type="scientific">Helianthus annuus</name>
    <name type="common">Common sunflower</name>
    <dbReference type="NCBI Taxonomy" id="4232"/>
    <lineage>
        <taxon>Eukaryota</taxon>
        <taxon>Viridiplantae</taxon>
        <taxon>Streptophyta</taxon>
        <taxon>Embryophyta</taxon>
        <taxon>Tracheophyta</taxon>
        <taxon>Spermatophyta</taxon>
        <taxon>Magnoliopsida</taxon>
        <taxon>eudicotyledons</taxon>
        <taxon>Gunneridae</taxon>
        <taxon>Pentapetalae</taxon>
        <taxon>asterids</taxon>
        <taxon>campanulids</taxon>
        <taxon>Asterales</taxon>
        <taxon>Asteraceae</taxon>
        <taxon>Asteroideae</taxon>
        <taxon>Heliantheae alliance</taxon>
        <taxon>Heliantheae</taxon>
        <taxon>Helianthus</taxon>
    </lineage>
</organism>
<dbReference type="GO" id="GO:0005737">
    <property type="term" value="C:cytoplasm"/>
    <property type="evidence" value="ECO:0000318"/>
    <property type="project" value="GO_Central"/>
</dbReference>
<gene>
    <name evidence="6" type="primary">UBB</name>
    <name evidence="6" type="ORF">HannXRQ_Chr01g0025861</name>
    <name evidence="5" type="ORF">HanXRQr2_Chr01g0038271</name>
</gene>
<dbReference type="OrthoDB" id="1894077at2759"/>
<dbReference type="GO" id="GO:0031625">
    <property type="term" value="F:ubiquitin protein ligase binding"/>
    <property type="evidence" value="ECO:0000318"/>
    <property type="project" value="GO_Central"/>
</dbReference>
<keyword evidence="7" id="KW-1185">Reference proteome</keyword>
<dbReference type="STRING" id="4232.A0A251VSJ5"/>
<dbReference type="Pfam" id="PF00240">
    <property type="entry name" value="ubiquitin"/>
    <property type="match status" value="4"/>
</dbReference>
<reference evidence="5 7" key="1">
    <citation type="journal article" date="2017" name="Nature">
        <title>The sunflower genome provides insights into oil metabolism, flowering and Asterid evolution.</title>
        <authorList>
            <person name="Badouin H."/>
            <person name="Gouzy J."/>
            <person name="Grassa C.J."/>
            <person name="Murat F."/>
            <person name="Staton S.E."/>
            <person name="Cottret L."/>
            <person name="Lelandais-Briere C."/>
            <person name="Owens G.L."/>
            <person name="Carrere S."/>
            <person name="Mayjonade B."/>
            <person name="Legrand L."/>
            <person name="Gill N."/>
            <person name="Kane N.C."/>
            <person name="Bowers J.E."/>
            <person name="Hubner S."/>
            <person name="Bellec A."/>
            <person name="Berard A."/>
            <person name="Berges H."/>
            <person name="Blanchet N."/>
            <person name="Boniface M.C."/>
            <person name="Brunel D."/>
            <person name="Catrice O."/>
            <person name="Chaidir N."/>
            <person name="Claudel C."/>
            <person name="Donnadieu C."/>
            <person name="Faraut T."/>
            <person name="Fievet G."/>
            <person name="Helmstetter N."/>
            <person name="King M."/>
            <person name="Knapp S.J."/>
            <person name="Lai Z."/>
            <person name="Le Paslier M.C."/>
            <person name="Lippi Y."/>
            <person name="Lorenzon L."/>
            <person name="Mandel J.R."/>
            <person name="Marage G."/>
            <person name="Marchand G."/>
            <person name="Marquand E."/>
            <person name="Bret-Mestries E."/>
            <person name="Morien E."/>
            <person name="Nambeesan S."/>
            <person name="Nguyen T."/>
            <person name="Pegot-Espagnet P."/>
            <person name="Pouilly N."/>
            <person name="Raftis F."/>
            <person name="Sallet E."/>
            <person name="Schiex T."/>
            <person name="Thomas J."/>
            <person name="Vandecasteele C."/>
            <person name="Vares D."/>
            <person name="Vear F."/>
            <person name="Vautrin S."/>
            <person name="Crespi M."/>
            <person name="Mangin B."/>
            <person name="Burke J.M."/>
            <person name="Salse J."/>
            <person name="Munos S."/>
            <person name="Vincourt P."/>
            <person name="Rieseberg L.H."/>
            <person name="Langlade N.B."/>
        </authorList>
    </citation>
    <scope>NUCLEOTIDE SEQUENCE [LARGE SCALE GENOMIC DNA]</scope>
    <source>
        <strain evidence="7">cv. SF193</strain>
        <tissue evidence="5">Leaves</tissue>
    </source>
</reference>
<accession>A0A251VSJ5</accession>
<name>A0A251VSJ5_HELAN</name>
<dbReference type="GO" id="GO:0005634">
    <property type="term" value="C:nucleus"/>
    <property type="evidence" value="ECO:0000318"/>
    <property type="project" value="GO_Central"/>
</dbReference>
<dbReference type="GO" id="GO:0019941">
    <property type="term" value="P:modification-dependent protein catabolic process"/>
    <property type="evidence" value="ECO:0000318"/>
    <property type="project" value="GO_Central"/>
</dbReference>
<dbReference type="PANTHER" id="PTHR10666">
    <property type="entry name" value="UBIQUITIN"/>
    <property type="match status" value="1"/>
</dbReference>
<evidence type="ECO:0000313" key="5">
    <source>
        <dbReference type="EMBL" id="KAF5823430.1"/>
    </source>
</evidence>
<feature type="region of interest" description="Disordered" evidence="3">
    <location>
        <begin position="1"/>
        <end position="26"/>
    </location>
</feature>
<evidence type="ECO:0000256" key="2">
    <source>
        <dbReference type="ARBA" id="ARBA00022843"/>
    </source>
</evidence>
<reference evidence="6" key="2">
    <citation type="submission" date="2017-02" db="EMBL/GenBank/DDBJ databases">
        <title>Sunflower complete genome.</title>
        <authorList>
            <person name="Langlade N."/>
            <person name="Munos S."/>
        </authorList>
    </citation>
    <scope>NUCLEOTIDE SEQUENCE [LARGE SCALE GENOMIC DNA]</scope>
    <source>
        <tissue evidence="6">Leaves</tissue>
    </source>
</reference>
<dbReference type="InterPro" id="IPR019956">
    <property type="entry name" value="Ubiquitin_dom"/>
</dbReference>
<evidence type="ECO:0000256" key="3">
    <source>
        <dbReference type="SAM" id="MobiDB-lite"/>
    </source>
</evidence>
<dbReference type="SUPFAM" id="SSF54236">
    <property type="entry name" value="Ubiquitin-like"/>
    <property type="match status" value="4"/>
</dbReference>
<dbReference type="EMBL" id="CM007890">
    <property type="protein sequence ID" value="OTG38083.1"/>
    <property type="molecule type" value="Genomic_DNA"/>
</dbReference>
<keyword evidence="1" id="KW-1017">Isopeptide bond</keyword>
<feature type="domain" description="Ubiquitin-like" evidence="4">
    <location>
        <begin position="42"/>
        <end position="120"/>
    </location>
</feature>
<dbReference type="Gene3D" id="3.10.20.90">
    <property type="entry name" value="Phosphatidylinositol 3-kinase Catalytic Subunit, Chain A, domain 1"/>
    <property type="match status" value="4"/>
</dbReference>
<dbReference type="Proteomes" id="UP000215914">
    <property type="component" value="Chromosome 1"/>
</dbReference>
<feature type="compositionally biased region" description="Basic and acidic residues" evidence="3">
    <location>
        <begin position="12"/>
        <end position="26"/>
    </location>
</feature>
<dbReference type="InterPro" id="IPR000626">
    <property type="entry name" value="Ubiquitin-like_dom"/>
</dbReference>